<dbReference type="Proteomes" id="UP001236258">
    <property type="component" value="Unassembled WGS sequence"/>
</dbReference>
<keyword evidence="2" id="KW-1185">Reference proteome</keyword>
<proteinExistence type="predicted"/>
<name>A0ABT9GPC6_9GAMM</name>
<reference evidence="1 2" key="1">
    <citation type="submission" date="2023-08" db="EMBL/GenBank/DDBJ databases">
        <authorList>
            <person name="Joshi A."/>
            <person name="Thite S."/>
        </authorList>
    </citation>
    <scope>NUCLEOTIDE SEQUENCE [LARGE SCALE GENOMIC DNA]</scope>
    <source>
        <strain evidence="1 2">1E1</strain>
    </source>
</reference>
<organism evidence="1 2">
    <name type="scientific">Alkalimonas delamerensis</name>
    <dbReference type="NCBI Taxonomy" id="265981"/>
    <lineage>
        <taxon>Bacteria</taxon>
        <taxon>Pseudomonadati</taxon>
        <taxon>Pseudomonadota</taxon>
        <taxon>Gammaproteobacteria</taxon>
        <taxon>Alkalimonas</taxon>
    </lineage>
</organism>
<gene>
    <name evidence="1" type="ORF">Q3O59_07270</name>
</gene>
<comment type="caution">
    <text evidence="1">The sequence shown here is derived from an EMBL/GenBank/DDBJ whole genome shotgun (WGS) entry which is preliminary data.</text>
</comment>
<sequence>MNESLQQQRPADFRLWRAFLSQAVEEQAAFVLEVTSPEIPQPSWHQRFGIKAARPYQWQEGDEQCLAWCGQALQSGWAQSRLQQQLAPAPWVLCDDAKKLAPRVADNLDLHSRRRWQQQSGEPVEADATVLYEVLQQLRTQAA</sequence>
<accession>A0ABT9GPC6</accession>
<evidence type="ECO:0000313" key="2">
    <source>
        <dbReference type="Proteomes" id="UP001236258"/>
    </source>
</evidence>
<dbReference type="InterPro" id="IPR021879">
    <property type="entry name" value="VC2046_fam"/>
</dbReference>
<dbReference type="Pfam" id="PF11993">
    <property type="entry name" value="VC2046"/>
    <property type="match status" value="1"/>
</dbReference>
<dbReference type="EMBL" id="JAUZVY010000002">
    <property type="protein sequence ID" value="MDP4528833.1"/>
    <property type="molecule type" value="Genomic_DNA"/>
</dbReference>
<evidence type="ECO:0000313" key="1">
    <source>
        <dbReference type="EMBL" id="MDP4528833.1"/>
    </source>
</evidence>
<dbReference type="RefSeq" id="WP_305944937.1">
    <property type="nucleotide sequence ID" value="NZ_JAUZVY010000002.1"/>
</dbReference>
<protein>
    <submittedName>
        <fullName evidence="1">VC2046/SO_2500 family protein</fullName>
    </submittedName>
</protein>